<organism evidence="1 2">
    <name type="scientific">Populus alba x Populus x berolinensis</name>
    <dbReference type="NCBI Taxonomy" id="444605"/>
    <lineage>
        <taxon>Eukaryota</taxon>
        <taxon>Viridiplantae</taxon>
        <taxon>Streptophyta</taxon>
        <taxon>Embryophyta</taxon>
        <taxon>Tracheophyta</taxon>
        <taxon>Spermatophyta</taxon>
        <taxon>Magnoliopsida</taxon>
        <taxon>eudicotyledons</taxon>
        <taxon>Gunneridae</taxon>
        <taxon>Pentapetalae</taxon>
        <taxon>rosids</taxon>
        <taxon>fabids</taxon>
        <taxon>Malpighiales</taxon>
        <taxon>Salicaceae</taxon>
        <taxon>Saliceae</taxon>
        <taxon>Populus</taxon>
    </lineage>
</organism>
<accession>A0AAD6M2P8</accession>
<comment type="caution">
    <text evidence="1">The sequence shown here is derived from an EMBL/GenBank/DDBJ whole genome shotgun (WGS) entry which is preliminary data.</text>
</comment>
<reference evidence="1" key="1">
    <citation type="journal article" date="2023" name="Mol. Ecol. Resour.">
        <title>Chromosome-level genome assembly of a triploid poplar Populus alba 'Berolinensis'.</title>
        <authorList>
            <person name="Chen S."/>
            <person name="Yu Y."/>
            <person name="Wang X."/>
            <person name="Wang S."/>
            <person name="Zhang T."/>
            <person name="Zhou Y."/>
            <person name="He R."/>
            <person name="Meng N."/>
            <person name="Wang Y."/>
            <person name="Liu W."/>
            <person name="Liu Z."/>
            <person name="Liu J."/>
            <person name="Guo Q."/>
            <person name="Huang H."/>
            <person name="Sederoff R.R."/>
            <person name="Wang G."/>
            <person name="Qu G."/>
            <person name="Chen S."/>
        </authorList>
    </citation>
    <scope>NUCLEOTIDE SEQUENCE</scope>
    <source>
        <strain evidence="1">SC-2020</strain>
    </source>
</reference>
<keyword evidence="2" id="KW-1185">Reference proteome</keyword>
<evidence type="ECO:0000313" key="1">
    <source>
        <dbReference type="EMBL" id="KAJ6977861.1"/>
    </source>
</evidence>
<name>A0AAD6M2P8_9ROSI</name>
<dbReference type="PANTHER" id="PTHR47211:SF3">
    <property type="entry name" value="TRIHELIX TRANSCRIPTION FACTOR ASR3-LIKE"/>
    <property type="match status" value="1"/>
</dbReference>
<dbReference type="Proteomes" id="UP001164929">
    <property type="component" value="Chromosome 12"/>
</dbReference>
<protein>
    <submittedName>
        <fullName evidence="1">Uncharacterized protein</fullName>
    </submittedName>
</protein>
<dbReference type="PANTHER" id="PTHR47211">
    <property type="entry name" value="TRIHELIX TRANSCRIPTION FACTOR ASR3"/>
    <property type="match status" value="1"/>
</dbReference>
<evidence type="ECO:0000313" key="2">
    <source>
        <dbReference type="Proteomes" id="UP001164929"/>
    </source>
</evidence>
<dbReference type="AlphaFoldDB" id="A0AAD6M2P8"/>
<proteinExistence type="predicted"/>
<dbReference type="EMBL" id="JAQIZT010000012">
    <property type="protein sequence ID" value="KAJ6977861.1"/>
    <property type="molecule type" value="Genomic_DNA"/>
</dbReference>
<sequence length="175" mass="20423">MSPKESEHSRMEYVDSALLYKVFLQARELHRDGKERYHQLFPTTQKSACRYNQKTNLGSNTWTGSMSREGRKKRRLSSDECEDTNLEDMNMLKSQLQAQNTSCKLDREQRTGHNDSLVSALNKLTDALVKIADNGSKQRDVNEASYIVVEHYDMLAWILLQFLLHENNRYDMNQT</sequence>
<gene>
    <name evidence="1" type="ORF">NC653_029682</name>
</gene>